<feature type="domain" description="HTH tetR-type" evidence="5">
    <location>
        <begin position="19"/>
        <end position="79"/>
    </location>
</feature>
<dbReference type="Proteomes" id="UP001527181">
    <property type="component" value="Unassembled WGS sequence"/>
</dbReference>
<keyword evidence="2 4" id="KW-0238">DNA-binding</keyword>
<dbReference type="InterPro" id="IPR036271">
    <property type="entry name" value="Tet_transcr_reg_TetR-rel_C_sf"/>
</dbReference>
<evidence type="ECO:0000256" key="2">
    <source>
        <dbReference type="ARBA" id="ARBA00023125"/>
    </source>
</evidence>
<dbReference type="GO" id="GO:0003700">
    <property type="term" value="F:DNA-binding transcription factor activity"/>
    <property type="evidence" value="ECO:0007669"/>
    <property type="project" value="TreeGrafter"/>
</dbReference>
<dbReference type="EMBL" id="JABFOR010000002">
    <property type="protein sequence ID" value="NOJ69479.1"/>
    <property type="molecule type" value="Genomic_DNA"/>
</dbReference>
<dbReference type="PRINTS" id="PR00455">
    <property type="entry name" value="HTHTETR"/>
</dbReference>
<reference evidence="6 9" key="2">
    <citation type="submission" date="2022-05" db="EMBL/GenBank/DDBJ databases">
        <title>Genome Sequencing of Bee-Associated Microbes.</title>
        <authorList>
            <person name="Dunlap C."/>
        </authorList>
    </citation>
    <scope>NUCLEOTIDE SEQUENCE [LARGE SCALE GENOMIC DNA]</scope>
    <source>
        <strain evidence="6 9">NRRL B-04010</strain>
    </source>
</reference>
<keyword evidence="3" id="KW-0804">Transcription</keyword>
<dbReference type="Proteomes" id="UP000552038">
    <property type="component" value="Unassembled WGS sequence"/>
</dbReference>
<accession>A0AAP6ZVJ8</accession>
<organism evidence="7 8">
    <name type="scientific">Paenibacillus alvei</name>
    <name type="common">Bacillus alvei</name>
    <dbReference type="NCBI Taxonomy" id="44250"/>
    <lineage>
        <taxon>Bacteria</taxon>
        <taxon>Bacillati</taxon>
        <taxon>Bacillota</taxon>
        <taxon>Bacilli</taxon>
        <taxon>Bacillales</taxon>
        <taxon>Paenibacillaceae</taxon>
        <taxon>Paenibacillus</taxon>
    </lineage>
</organism>
<evidence type="ECO:0000313" key="7">
    <source>
        <dbReference type="EMBL" id="NOJ69479.1"/>
    </source>
</evidence>
<dbReference type="PANTHER" id="PTHR30055:SF234">
    <property type="entry name" value="HTH-TYPE TRANSCRIPTIONAL REGULATOR BETI"/>
    <property type="match status" value="1"/>
</dbReference>
<evidence type="ECO:0000313" key="8">
    <source>
        <dbReference type="Proteomes" id="UP000552038"/>
    </source>
</evidence>
<sequence length="205" mass="23457">MFIVNSESQSASTKIPREELNRRRILASARELFIKNGVDNVNMHQIAKTAGVGQASLYRRFSDKGDICQEIACEEYQPLFDEVQIFLDQSPETAALDRLYHVIVRYVSFLEAKVPWLCEVSRASTGHRPLQSPLCQWMRNISRNLLNEAVERGDVSGVDIPYTIEALLAVLHNIDYHLQEEGFTSQRVLDGLQRIFIEGLKAHRR</sequence>
<evidence type="ECO:0000256" key="4">
    <source>
        <dbReference type="PROSITE-ProRule" id="PRU00335"/>
    </source>
</evidence>
<dbReference type="AlphaFoldDB" id="A0AAP6ZVJ8"/>
<comment type="caution">
    <text evidence="7">The sequence shown here is derived from an EMBL/GenBank/DDBJ whole genome shotgun (WGS) entry which is preliminary data.</text>
</comment>
<evidence type="ECO:0000256" key="3">
    <source>
        <dbReference type="ARBA" id="ARBA00023163"/>
    </source>
</evidence>
<dbReference type="EMBL" id="JAMDNP010000022">
    <property type="protein sequence ID" value="MCY9761487.1"/>
    <property type="molecule type" value="Genomic_DNA"/>
</dbReference>
<dbReference type="InterPro" id="IPR050109">
    <property type="entry name" value="HTH-type_TetR-like_transc_reg"/>
</dbReference>
<dbReference type="Pfam" id="PF00440">
    <property type="entry name" value="TetR_N"/>
    <property type="match status" value="1"/>
</dbReference>
<dbReference type="GO" id="GO:0000976">
    <property type="term" value="F:transcription cis-regulatory region binding"/>
    <property type="evidence" value="ECO:0007669"/>
    <property type="project" value="TreeGrafter"/>
</dbReference>
<dbReference type="PANTHER" id="PTHR30055">
    <property type="entry name" value="HTH-TYPE TRANSCRIPTIONAL REGULATOR RUTR"/>
    <property type="match status" value="1"/>
</dbReference>
<evidence type="ECO:0000313" key="9">
    <source>
        <dbReference type="Proteomes" id="UP001527181"/>
    </source>
</evidence>
<dbReference type="SUPFAM" id="SSF46689">
    <property type="entry name" value="Homeodomain-like"/>
    <property type="match status" value="1"/>
</dbReference>
<dbReference type="PROSITE" id="PS50977">
    <property type="entry name" value="HTH_TETR_2"/>
    <property type="match status" value="1"/>
</dbReference>
<evidence type="ECO:0000256" key="1">
    <source>
        <dbReference type="ARBA" id="ARBA00023015"/>
    </source>
</evidence>
<evidence type="ECO:0000313" key="6">
    <source>
        <dbReference type="EMBL" id="MCY9761487.1"/>
    </source>
</evidence>
<dbReference type="Gene3D" id="1.10.357.10">
    <property type="entry name" value="Tetracycline Repressor, domain 2"/>
    <property type="match status" value="1"/>
</dbReference>
<protein>
    <submittedName>
        <fullName evidence="7">TetR/AcrR family transcriptional regulator</fullName>
    </submittedName>
</protein>
<dbReference type="RefSeq" id="WP_040734998.1">
    <property type="nucleotide sequence ID" value="NZ_JABFOR010000002.1"/>
</dbReference>
<keyword evidence="9" id="KW-1185">Reference proteome</keyword>
<dbReference type="InterPro" id="IPR009057">
    <property type="entry name" value="Homeodomain-like_sf"/>
</dbReference>
<feature type="DNA-binding region" description="H-T-H motif" evidence="4">
    <location>
        <begin position="42"/>
        <end position="61"/>
    </location>
</feature>
<name>A0AAP6ZVJ8_PAEAL</name>
<gene>
    <name evidence="7" type="ORF">HMI46_02745</name>
    <name evidence="6" type="ORF">M5X12_12965</name>
</gene>
<dbReference type="InterPro" id="IPR001647">
    <property type="entry name" value="HTH_TetR"/>
</dbReference>
<proteinExistence type="predicted"/>
<evidence type="ECO:0000259" key="5">
    <source>
        <dbReference type="PROSITE" id="PS50977"/>
    </source>
</evidence>
<dbReference type="SUPFAM" id="SSF48498">
    <property type="entry name" value="Tetracyclin repressor-like, C-terminal domain"/>
    <property type="match status" value="1"/>
</dbReference>
<reference evidence="7 8" key="1">
    <citation type="submission" date="2020-05" db="EMBL/GenBank/DDBJ databases">
        <title>Whole genome sequencing and identification of novel metabolites from Paenibacillus alvei strain JR949.</title>
        <authorList>
            <person name="Rajendhran J."/>
            <person name="Sree Pranav P."/>
            <person name="Mahalakshmi B."/>
            <person name="Karthikeyan R."/>
        </authorList>
    </citation>
    <scope>NUCLEOTIDE SEQUENCE [LARGE SCALE GENOMIC DNA]</scope>
    <source>
        <strain evidence="7 8">JR949</strain>
    </source>
</reference>
<keyword evidence="1" id="KW-0805">Transcription regulation</keyword>
<dbReference type="GeneID" id="94488102"/>